<dbReference type="Proteomes" id="UP000632828">
    <property type="component" value="Unassembled WGS sequence"/>
</dbReference>
<organism evidence="1 2">
    <name type="scientific">Pelovirga terrestris</name>
    <dbReference type="NCBI Taxonomy" id="2771352"/>
    <lineage>
        <taxon>Bacteria</taxon>
        <taxon>Pseudomonadati</taxon>
        <taxon>Thermodesulfobacteriota</taxon>
        <taxon>Desulfuromonadia</taxon>
        <taxon>Geobacterales</taxon>
        <taxon>Geobacteraceae</taxon>
        <taxon>Pelovirga</taxon>
    </lineage>
</organism>
<sequence length="82" mass="9475">MIFAQLQMVLKTAQDEQELPDYLAEQVQFIIDQQDQFRARKQEIENLIEQVAHYDTYGQTGYLGMGVNNVILGNTLKRLLDA</sequence>
<dbReference type="EMBL" id="JACWUN010000003">
    <property type="protein sequence ID" value="MBD1399707.1"/>
    <property type="molecule type" value="Genomic_DNA"/>
</dbReference>
<reference evidence="1" key="1">
    <citation type="submission" date="2020-09" db="EMBL/GenBank/DDBJ databases">
        <title>Pelobacter alkaliphilus sp. nov., a novel anaerobic arsenate-reducing bacterium from terrestrial mud volcano.</title>
        <authorList>
            <person name="Khomyakova M.A."/>
            <person name="Merkel A.Y."/>
            <person name="Slobodkin A.I."/>
        </authorList>
    </citation>
    <scope>NUCLEOTIDE SEQUENCE</scope>
    <source>
        <strain evidence="1">M08fum</strain>
    </source>
</reference>
<comment type="caution">
    <text evidence="1">The sequence shown here is derived from an EMBL/GenBank/DDBJ whole genome shotgun (WGS) entry which is preliminary data.</text>
</comment>
<dbReference type="RefSeq" id="WP_191153984.1">
    <property type="nucleotide sequence ID" value="NZ_JACWUN010000003.1"/>
</dbReference>
<name>A0A8J6UKN8_9BACT</name>
<evidence type="ECO:0000313" key="2">
    <source>
        <dbReference type="Proteomes" id="UP000632828"/>
    </source>
</evidence>
<keyword evidence="2" id="KW-1185">Reference proteome</keyword>
<gene>
    <name evidence="1" type="ORF">ICT70_03395</name>
</gene>
<accession>A0A8J6UKN8</accession>
<proteinExistence type="predicted"/>
<protein>
    <submittedName>
        <fullName evidence="1">Uncharacterized protein</fullName>
    </submittedName>
</protein>
<evidence type="ECO:0000313" key="1">
    <source>
        <dbReference type="EMBL" id="MBD1399707.1"/>
    </source>
</evidence>
<dbReference type="AlphaFoldDB" id="A0A8J6UKN8"/>
<dbReference type="NCBIfam" id="NF045727">
    <property type="entry name" value="GSU3529_fam"/>
    <property type="match status" value="1"/>
</dbReference>